<dbReference type="PROSITE" id="PS51186">
    <property type="entry name" value="GNAT"/>
    <property type="match status" value="1"/>
</dbReference>
<proteinExistence type="predicted"/>
<dbReference type="EMBL" id="RHHQ01000024">
    <property type="protein sequence ID" value="RNB81029.1"/>
    <property type="molecule type" value="Genomic_DNA"/>
</dbReference>
<dbReference type="AlphaFoldDB" id="A0A3M8CZZ0"/>
<reference evidence="2 3" key="1">
    <citation type="submission" date="2018-10" db="EMBL/GenBank/DDBJ databases">
        <title>Phylogenomics of Brevibacillus.</title>
        <authorList>
            <person name="Dunlap C."/>
        </authorList>
    </citation>
    <scope>NUCLEOTIDE SEQUENCE [LARGE SCALE GENOMIC DNA]</scope>
    <source>
        <strain evidence="2 3">JCM 15716</strain>
    </source>
</reference>
<dbReference type="Proteomes" id="UP000271031">
    <property type="component" value="Unassembled WGS sequence"/>
</dbReference>
<keyword evidence="3" id="KW-1185">Reference proteome</keyword>
<dbReference type="Gene3D" id="3.40.630.30">
    <property type="match status" value="1"/>
</dbReference>
<dbReference type="SUPFAM" id="SSF55729">
    <property type="entry name" value="Acyl-CoA N-acyltransferases (Nat)"/>
    <property type="match status" value="1"/>
</dbReference>
<keyword evidence="2" id="KW-0808">Transferase</keyword>
<protein>
    <submittedName>
        <fullName evidence="2">GNAT family N-acetyltransferase</fullName>
    </submittedName>
</protein>
<dbReference type="RefSeq" id="WP_122921031.1">
    <property type="nucleotide sequence ID" value="NZ_RHHQ01000024.1"/>
</dbReference>
<gene>
    <name evidence="2" type="ORF">EDM56_26940</name>
</gene>
<dbReference type="CDD" id="cd04301">
    <property type="entry name" value="NAT_SF"/>
    <property type="match status" value="1"/>
</dbReference>
<dbReference type="Pfam" id="PF00583">
    <property type="entry name" value="Acetyltransf_1"/>
    <property type="match status" value="1"/>
</dbReference>
<dbReference type="GO" id="GO:0016747">
    <property type="term" value="F:acyltransferase activity, transferring groups other than amino-acyl groups"/>
    <property type="evidence" value="ECO:0007669"/>
    <property type="project" value="InterPro"/>
</dbReference>
<sequence length="150" mass="16744">MIRRMEIQNEAEAAEVLRIQIPSYQVEAELIGFADLPPLKDTVASLQACGETFYGYWVDGELAGAISYKREEDVLDIHRMIVHPAHFRKGIASQLVQYVLGQEQGLEKAIVATGAKNEPAKTLYLRHGFEVLQDQEVAPGVCITLFEKTV</sequence>
<evidence type="ECO:0000259" key="1">
    <source>
        <dbReference type="PROSITE" id="PS51186"/>
    </source>
</evidence>
<dbReference type="InterPro" id="IPR000182">
    <property type="entry name" value="GNAT_dom"/>
</dbReference>
<comment type="caution">
    <text evidence="2">The sequence shown here is derived from an EMBL/GenBank/DDBJ whole genome shotgun (WGS) entry which is preliminary data.</text>
</comment>
<evidence type="ECO:0000313" key="2">
    <source>
        <dbReference type="EMBL" id="RNB81029.1"/>
    </source>
</evidence>
<evidence type="ECO:0000313" key="3">
    <source>
        <dbReference type="Proteomes" id="UP000271031"/>
    </source>
</evidence>
<accession>A0A3M8CZZ0</accession>
<feature type="domain" description="N-acetyltransferase" evidence="1">
    <location>
        <begin position="1"/>
        <end position="150"/>
    </location>
</feature>
<name>A0A3M8CZZ0_9BACL</name>
<dbReference type="InterPro" id="IPR016181">
    <property type="entry name" value="Acyl_CoA_acyltransferase"/>
</dbReference>
<dbReference type="OrthoDB" id="46888at2"/>
<organism evidence="2 3">
    <name type="scientific">Brevibacillus fluminis</name>
    <dbReference type="NCBI Taxonomy" id="511487"/>
    <lineage>
        <taxon>Bacteria</taxon>
        <taxon>Bacillati</taxon>
        <taxon>Bacillota</taxon>
        <taxon>Bacilli</taxon>
        <taxon>Bacillales</taxon>
        <taxon>Paenibacillaceae</taxon>
        <taxon>Brevibacillus</taxon>
    </lineage>
</organism>